<dbReference type="RefSeq" id="WP_227207893.1">
    <property type="nucleotide sequence ID" value="NZ_JAJCLO010000009.1"/>
</dbReference>
<evidence type="ECO:0000256" key="1">
    <source>
        <dbReference type="SAM" id="SignalP"/>
    </source>
</evidence>
<keyword evidence="1" id="KW-0732">Signal</keyword>
<evidence type="ECO:0000313" key="3">
    <source>
        <dbReference type="Proteomes" id="UP001215087"/>
    </source>
</evidence>
<sequence>MNKNKKRMAKGIAAAALIGVIAVGSTLAYLSATTGTKTNTFTGSNKNITGETTEEFESDKASNYTPGEVIKKNPSISINANSESAYAALSVDYYGDDVKTKTEEGKVVVEDGTKMSQTAFKKYAEVTGWNLGEGNTAWKLIATSANGSELYMYNAILAPKADAAAAANELFTGTKVNAGLRTITTEELAKETTIVYTYTDTNKNGKWDTGEPREAVSDKSVIKQNTTTSTDYIDGNGNTLAVTSLPPFVIDIKGFAVQSTNVELAEAKAELIKLANDGREDDDVFVAVV</sequence>
<protein>
    <recommendedName>
        <fullName evidence="4">Camelysin metallo-endopeptidase</fullName>
    </recommendedName>
</protein>
<evidence type="ECO:0000313" key="2">
    <source>
        <dbReference type="EMBL" id="MDE1471497.1"/>
    </source>
</evidence>
<name>A0ABT5URB6_EUBLI</name>
<evidence type="ECO:0008006" key="4">
    <source>
        <dbReference type="Google" id="ProtNLM"/>
    </source>
</evidence>
<feature type="signal peptide" evidence="1">
    <location>
        <begin position="1"/>
        <end position="28"/>
    </location>
</feature>
<dbReference type="Proteomes" id="UP001215087">
    <property type="component" value="Unassembled WGS sequence"/>
</dbReference>
<feature type="chain" id="PRO_5047452281" description="Camelysin metallo-endopeptidase" evidence="1">
    <location>
        <begin position="29"/>
        <end position="289"/>
    </location>
</feature>
<dbReference type="EMBL" id="JAQSVD010000008">
    <property type="protein sequence ID" value="MDE1471497.1"/>
    <property type="molecule type" value="Genomic_DNA"/>
</dbReference>
<proteinExistence type="predicted"/>
<gene>
    <name evidence="2" type="ORF">PTZ04_14660</name>
</gene>
<accession>A0ABT5URB6</accession>
<keyword evidence="3" id="KW-1185">Reference proteome</keyword>
<reference evidence="2 3" key="1">
    <citation type="submission" date="2023-02" db="EMBL/GenBank/DDBJ databases">
        <title>Comparative genome analysis of Eubacterium limosum species.</title>
        <authorList>
            <person name="Bak J.E."/>
        </authorList>
    </citation>
    <scope>NUCLEOTIDE SEQUENCE [LARGE SCALE GENOMIC DNA]</scope>
    <source>
        <strain evidence="2 3">KGMB01548</strain>
    </source>
</reference>
<comment type="caution">
    <text evidence="2">The sequence shown here is derived from an EMBL/GenBank/DDBJ whole genome shotgun (WGS) entry which is preliminary data.</text>
</comment>
<organism evidence="2 3">
    <name type="scientific">Eubacterium limosum</name>
    <dbReference type="NCBI Taxonomy" id="1736"/>
    <lineage>
        <taxon>Bacteria</taxon>
        <taxon>Bacillati</taxon>
        <taxon>Bacillota</taxon>
        <taxon>Clostridia</taxon>
        <taxon>Eubacteriales</taxon>
        <taxon>Eubacteriaceae</taxon>
        <taxon>Eubacterium</taxon>
    </lineage>
</organism>